<organism evidence="2 3">
    <name type="scientific">Sphingobium jiangsuense</name>
    <dbReference type="NCBI Taxonomy" id="870476"/>
    <lineage>
        <taxon>Bacteria</taxon>
        <taxon>Pseudomonadati</taxon>
        <taxon>Pseudomonadota</taxon>
        <taxon>Alphaproteobacteria</taxon>
        <taxon>Sphingomonadales</taxon>
        <taxon>Sphingomonadaceae</taxon>
        <taxon>Sphingobium</taxon>
    </lineage>
</organism>
<dbReference type="EMBL" id="JACIDT010000002">
    <property type="protein sequence ID" value="MBB3925031.1"/>
    <property type="molecule type" value="Genomic_DNA"/>
</dbReference>
<dbReference type="AlphaFoldDB" id="A0A7W6BR84"/>
<sequence>MIFHGREAQAGRRHFWGKELPFEMLVAVGMAFVGKAVATYSGLGPEPATAAAGIAAYLGPRAIDALYDRATKRA</sequence>
<dbReference type="EMBL" id="JACIDT010000022">
    <property type="protein sequence ID" value="MBB3928327.1"/>
    <property type="molecule type" value="Genomic_DNA"/>
</dbReference>
<dbReference type="Proteomes" id="UP000571950">
    <property type="component" value="Unassembled WGS sequence"/>
</dbReference>
<dbReference type="InterPro" id="IPR032126">
    <property type="entry name" value="LydA_holin"/>
</dbReference>
<keyword evidence="3" id="KW-1185">Reference proteome</keyword>
<name>A0A7W6BR84_9SPHN</name>
<evidence type="ECO:0008006" key="4">
    <source>
        <dbReference type="Google" id="ProtNLM"/>
    </source>
</evidence>
<proteinExistence type="predicted"/>
<evidence type="ECO:0000313" key="3">
    <source>
        <dbReference type="Proteomes" id="UP000571950"/>
    </source>
</evidence>
<evidence type="ECO:0000313" key="2">
    <source>
        <dbReference type="EMBL" id="MBB3928327.1"/>
    </source>
</evidence>
<dbReference type="Pfam" id="PF16083">
    <property type="entry name" value="Phage_holin_3_3"/>
    <property type="match status" value="1"/>
</dbReference>
<comment type="caution">
    <text evidence="2">The sequence shown here is derived from an EMBL/GenBank/DDBJ whole genome shotgun (WGS) entry which is preliminary data.</text>
</comment>
<accession>A0A7W6BR84</accession>
<protein>
    <recommendedName>
        <fullName evidence="4">Holin</fullName>
    </recommendedName>
</protein>
<gene>
    <name evidence="1" type="ORF">GGR43_000732</name>
    <name evidence="2" type="ORF">GGR43_004071</name>
</gene>
<dbReference type="RefSeq" id="WP_188070592.1">
    <property type="nucleotide sequence ID" value="NZ_BSPS01000022.1"/>
</dbReference>
<reference evidence="2 3" key="1">
    <citation type="submission" date="2020-08" db="EMBL/GenBank/DDBJ databases">
        <title>Genomic Encyclopedia of Type Strains, Phase IV (KMG-IV): sequencing the most valuable type-strain genomes for metagenomic binning, comparative biology and taxonomic classification.</title>
        <authorList>
            <person name="Goeker M."/>
        </authorList>
    </citation>
    <scope>NUCLEOTIDE SEQUENCE [LARGE SCALE GENOMIC DNA]</scope>
    <source>
        <strain evidence="2 3">DSM 26189</strain>
    </source>
</reference>
<evidence type="ECO:0000313" key="1">
    <source>
        <dbReference type="EMBL" id="MBB3925031.1"/>
    </source>
</evidence>